<dbReference type="Pfam" id="PF04140">
    <property type="entry name" value="ICMT"/>
    <property type="match status" value="1"/>
</dbReference>
<evidence type="ECO:0000256" key="1">
    <source>
        <dbReference type="ARBA" id="ARBA00004141"/>
    </source>
</evidence>
<keyword evidence="5" id="KW-0808">Transferase</keyword>
<organism evidence="12 13">
    <name type="scientific">Cyberlindnera jadinii (strain ATCC 18201 / CBS 1600 / BCRC 20928 / JCM 3617 / NBRC 0987 / NRRL Y-1542)</name>
    <name type="common">Torula yeast</name>
    <name type="synonym">Candida utilis</name>
    <dbReference type="NCBI Taxonomy" id="983966"/>
    <lineage>
        <taxon>Eukaryota</taxon>
        <taxon>Fungi</taxon>
        <taxon>Dikarya</taxon>
        <taxon>Ascomycota</taxon>
        <taxon>Saccharomycotina</taxon>
        <taxon>Saccharomycetes</taxon>
        <taxon>Phaffomycetales</taxon>
        <taxon>Phaffomycetaceae</taxon>
        <taxon>Cyberlindnera</taxon>
    </lineage>
</organism>
<evidence type="ECO:0000256" key="8">
    <source>
        <dbReference type="ARBA" id="ARBA00022989"/>
    </source>
</evidence>
<feature type="transmembrane region" description="Helical" evidence="10">
    <location>
        <begin position="138"/>
        <end position="156"/>
    </location>
</feature>
<feature type="transmembrane region" description="Helical" evidence="10">
    <location>
        <begin position="111"/>
        <end position="132"/>
    </location>
</feature>
<evidence type="ECO:0000256" key="3">
    <source>
        <dbReference type="ARBA" id="ARBA00012151"/>
    </source>
</evidence>
<dbReference type="GO" id="GO:0004671">
    <property type="term" value="F:protein C-terminal S-isoprenylcysteine carboxyl O-methyltransferase activity"/>
    <property type="evidence" value="ECO:0007669"/>
    <property type="project" value="UniProtKB-EC"/>
</dbReference>
<dbReference type="EMBL" id="CDQK01000005">
    <property type="protein sequence ID" value="CEP24081.1"/>
    <property type="molecule type" value="Genomic_DNA"/>
</dbReference>
<dbReference type="InterPro" id="IPR025770">
    <property type="entry name" value="PPMT_MeTrfase"/>
</dbReference>
<keyword evidence="8 10" id="KW-1133">Transmembrane helix</keyword>
<dbReference type="PROSITE" id="PS51564">
    <property type="entry name" value="SAM_ICMT"/>
    <property type="match status" value="1"/>
</dbReference>
<dbReference type="GO" id="GO:0005789">
    <property type="term" value="C:endoplasmic reticulum membrane"/>
    <property type="evidence" value="ECO:0007669"/>
    <property type="project" value="UniProtKB-SubCell"/>
</dbReference>
<evidence type="ECO:0000256" key="5">
    <source>
        <dbReference type="ARBA" id="ARBA00022679"/>
    </source>
</evidence>
<evidence type="ECO:0000313" key="13">
    <source>
        <dbReference type="Proteomes" id="UP000038830"/>
    </source>
</evidence>
<dbReference type="AlphaFoldDB" id="A0A0H5C7F5"/>
<evidence type="ECO:0000256" key="2">
    <source>
        <dbReference type="ARBA" id="ARBA00009140"/>
    </source>
</evidence>
<proteinExistence type="inferred from homology"/>
<evidence type="ECO:0000256" key="11">
    <source>
        <dbReference type="SAM" id="MobiDB-lite"/>
    </source>
</evidence>
<feature type="transmembrane region" description="Helical" evidence="10">
    <location>
        <begin position="202"/>
        <end position="222"/>
    </location>
</feature>
<protein>
    <recommendedName>
        <fullName evidence="3 10">Protein-S-isoprenylcysteine O-methyltransferase</fullName>
        <ecNumber evidence="3 10">2.1.1.100</ecNumber>
    </recommendedName>
</protein>
<evidence type="ECO:0000256" key="10">
    <source>
        <dbReference type="RuleBase" id="RU362022"/>
    </source>
</evidence>
<keyword evidence="9 10" id="KW-0472">Membrane</keyword>
<name>A0A0H5C7F5_CYBJN</name>
<accession>A0A0H5C7F5</accession>
<sequence>MTSLLRKNSLVNRIVQKVPIPSIPNIKKLDIGVSSPRSSASKERSGDTSMSSTATAVDRDTGEETTTRKDSGGEESDLEGVETEETNETVTSSLPELSTYPDITKNPLDKVAATAALLGIVFGFGCASMFFVQLKTGSVYLMALALFHFLEFWVTARYNPTRVHSESFIINNGSAYTLAHTIALIEFSIEYAMFPNFKRGNYLTKVVGFALMIMGQSVRTLAMKTAGRSFNHLVQTKRQSDHKLITNGIYEYIRHPSYFGFFWWAVGTQLMLVNPLGAVGFAITLYTFFSDRIEQEEKFLVSFFGKSYVEYKSKTPVYIPFIN</sequence>
<dbReference type="Proteomes" id="UP000038830">
    <property type="component" value="Unassembled WGS sequence"/>
</dbReference>
<dbReference type="InterPro" id="IPR007269">
    <property type="entry name" value="ICMT_MeTrfase"/>
</dbReference>
<dbReference type="PANTHER" id="PTHR12714:SF9">
    <property type="entry name" value="PROTEIN-S-ISOPRENYLCYSTEINE O-METHYLTRANSFERASE"/>
    <property type="match status" value="1"/>
</dbReference>
<feature type="compositionally biased region" description="Acidic residues" evidence="11">
    <location>
        <begin position="73"/>
        <end position="87"/>
    </location>
</feature>
<dbReference type="PANTHER" id="PTHR12714">
    <property type="entry name" value="PROTEIN-S ISOPRENYLCYSTEINE O-METHYLTRANSFERASE"/>
    <property type="match status" value="1"/>
</dbReference>
<comment type="subcellular location">
    <subcellularLocation>
        <location evidence="10">Endoplasmic reticulum membrane</location>
        <topology evidence="10">Multi-pass membrane protein</topology>
    </subcellularLocation>
    <subcellularLocation>
        <location evidence="1">Membrane</location>
        <topology evidence="1">Multi-pass membrane protein</topology>
    </subcellularLocation>
</comment>
<evidence type="ECO:0000313" key="12">
    <source>
        <dbReference type="EMBL" id="CEP24081.1"/>
    </source>
</evidence>
<feature type="region of interest" description="Disordered" evidence="11">
    <location>
        <begin position="27"/>
        <end position="98"/>
    </location>
</feature>
<keyword evidence="4 10" id="KW-0489">Methyltransferase</keyword>
<evidence type="ECO:0000256" key="6">
    <source>
        <dbReference type="ARBA" id="ARBA00022691"/>
    </source>
</evidence>
<keyword evidence="7 10" id="KW-0812">Transmembrane</keyword>
<evidence type="ECO:0000256" key="7">
    <source>
        <dbReference type="ARBA" id="ARBA00022692"/>
    </source>
</evidence>
<evidence type="ECO:0000256" key="9">
    <source>
        <dbReference type="ARBA" id="ARBA00023136"/>
    </source>
</evidence>
<dbReference type="EC" id="2.1.1.100" evidence="3 10"/>
<keyword evidence="10" id="KW-0256">Endoplasmic reticulum</keyword>
<reference evidence="13" key="1">
    <citation type="journal article" date="2015" name="J. Biotechnol.">
        <title>The structure of the Cyberlindnera jadinii genome and its relation to Candida utilis analyzed by the occurrence of single nucleotide polymorphisms.</title>
        <authorList>
            <person name="Rupp O."/>
            <person name="Brinkrolf K."/>
            <person name="Buerth C."/>
            <person name="Kunigo M."/>
            <person name="Schneider J."/>
            <person name="Jaenicke S."/>
            <person name="Goesmann A."/>
            <person name="Puehler A."/>
            <person name="Jaeger K.-E."/>
            <person name="Ernst J.F."/>
        </authorList>
    </citation>
    <scope>NUCLEOTIDE SEQUENCE [LARGE SCALE GENOMIC DNA]</scope>
    <source>
        <strain evidence="13">ATCC 18201 / CBS 1600 / BCRC 20928 / JCM 3617 / NBRC 0987 / NRRL Y-1542</strain>
    </source>
</reference>
<comment type="similarity">
    <text evidence="2 10">Belongs to the class VI-like SAM-binding methyltransferase superfamily. Isoprenylcysteine carboxyl methyltransferase family.</text>
</comment>
<dbReference type="GO" id="GO:0032259">
    <property type="term" value="P:methylation"/>
    <property type="evidence" value="ECO:0007669"/>
    <property type="project" value="UniProtKB-KW"/>
</dbReference>
<keyword evidence="6 10" id="KW-0949">S-adenosyl-L-methionine</keyword>
<evidence type="ECO:0000256" key="4">
    <source>
        <dbReference type="ARBA" id="ARBA00022603"/>
    </source>
</evidence>
<feature type="transmembrane region" description="Helical" evidence="10">
    <location>
        <begin position="261"/>
        <end position="289"/>
    </location>
</feature>
<comment type="catalytic activity">
    <reaction evidence="10">
        <text>[protein]-C-terminal S-[(2E,6E)-farnesyl]-L-cysteine + S-adenosyl-L-methionine = [protein]-C-terminal S-[(2E,6E)-farnesyl]-L-cysteine methyl ester + S-adenosyl-L-homocysteine</text>
        <dbReference type="Rhea" id="RHEA:21672"/>
        <dbReference type="Rhea" id="RHEA-COMP:12125"/>
        <dbReference type="Rhea" id="RHEA-COMP:12126"/>
        <dbReference type="ChEBI" id="CHEBI:57856"/>
        <dbReference type="ChEBI" id="CHEBI:59789"/>
        <dbReference type="ChEBI" id="CHEBI:90510"/>
        <dbReference type="ChEBI" id="CHEBI:90511"/>
        <dbReference type="EC" id="2.1.1.100"/>
    </reaction>
</comment>
<feature type="compositionally biased region" description="Basic and acidic residues" evidence="11">
    <location>
        <begin position="57"/>
        <end position="72"/>
    </location>
</feature>
<gene>
    <name evidence="12" type="primary">icmt</name>
    <name evidence="12" type="ORF">BN1211_4798</name>
</gene>
<dbReference type="Gene3D" id="1.20.120.1630">
    <property type="match status" value="1"/>
</dbReference>